<dbReference type="SUPFAM" id="SSF51206">
    <property type="entry name" value="cAMP-binding domain-like"/>
    <property type="match status" value="1"/>
</dbReference>
<dbReference type="CDD" id="cd00038">
    <property type="entry name" value="CAP_ED"/>
    <property type="match status" value="1"/>
</dbReference>
<dbReference type="Gene3D" id="2.60.120.10">
    <property type="entry name" value="Jelly Rolls"/>
    <property type="match status" value="1"/>
</dbReference>
<name>A0A4D4N5V1_STRAX</name>
<dbReference type="Proteomes" id="UP000299211">
    <property type="component" value="Unassembled WGS sequence"/>
</dbReference>
<dbReference type="InterPro" id="IPR000595">
    <property type="entry name" value="cNMP-bd_dom"/>
</dbReference>
<gene>
    <name evidence="2" type="ORF">SAV14893_003620</name>
    <name evidence="3" type="ORF">SAV31267_084400</name>
</gene>
<accession>A0A4D4N5V1</accession>
<evidence type="ECO:0000259" key="1">
    <source>
        <dbReference type="PROSITE" id="PS50042"/>
    </source>
</evidence>
<reference evidence="2 5" key="2">
    <citation type="submission" date="2019-04" db="EMBL/GenBank/DDBJ databases">
        <title>Draft genome sequences of Streptomyces avermitilis NBRC 14893.</title>
        <authorList>
            <person name="Komaki H."/>
            <person name="Tamura T."/>
            <person name="Hosoyama A."/>
        </authorList>
    </citation>
    <scope>NUCLEOTIDE SEQUENCE [LARGE SCALE GENOMIC DNA]</scope>
    <source>
        <strain evidence="2 5">NBRC 14893</strain>
    </source>
</reference>
<reference evidence="3 4" key="1">
    <citation type="submission" date="2019-04" db="EMBL/GenBank/DDBJ databases">
        <title>Draft genome sequences of Streptomyces avermitilis ATCC 31267.</title>
        <authorList>
            <person name="Komaki H."/>
            <person name="Tamura T."/>
            <person name="Hosoyama A."/>
        </authorList>
    </citation>
    <scope>NUCLEOTIDE SEQUENCE [LARGE SCALE GENOMIC DNA]</scope>
    <source>
        <strain evidence="3 4">ATCC 31267</strain>
    </source>
</reference>
<dbReference type="STRING" id="33903.AQJ43_10150"/>
<dbReference type="InterPro" id="IPR014710">
    <property type="entry name" value="RmlC-like_jellyroll"/>
</dbReference>
<organism evidence="3 4">
    <name type="scientific">Streptomyces avermitilis</name>
    <dbReference type="NCBI Taxonomy" id="33903"/>
    <lineage>
        <taxon>Bacteria</taxon>
        <taxon>Bacillati</taxon>
        <taxon>Actinomycetota</taxon>
        <taxon>Actinomycetes</taxon>
        <taxon>Kitasatosporales</taxon>
        <taxon>Streptomycetaceae</taxon>
        <taxon>Streptomyces</taxon>
    </lineage>
</organism>
<evidence type="ECO:0000313" key="2">
    <source>
        <dbReference type="EMBL" id="GDY60969.1"/>
    </source>
</evidence>
<evidence type="ECO:0000313" key="4">
    <source>
        <dbReference type="Proteomes" id="UP000299211"/>
    </source>
</evidence>
<feature type="domain" description="Cyclic nucleotide-binding" evidence="1">
    <location>
        <begin position="75"/>
        <end position="144"/>
    </location>
</feature>
<sequence length="220" mass="25456">MPRRCPQDRYGEWITVHEGDRDRTEYRRARTRCRVSWYWGRAARGAGRNTGTCWKRQVRTHVLEARHERSPTSSMLRALPSEHRQQLMRVALEVSFPEGTRLFEEGARADRFWVIRTGAIDLDMHVPGRKAVVIETLRHNELVGWSWLFAPHTWHLGAETTTPVRAYEFDAVAVRAMCQEDSALGLAVAHWVGEILAHRLRSTRTRLLDLHAPYGSGSRH</sequence>
<dbReference type="Pfam" id="PF00027">
    <property type="entry name" value="cNMP_binding"/>
    <property type="match status" value="1"/>
</dbReference>
<dbReference type="AlphaFoldDB" id="A0A4D4N5V1"/>
<protein>
    <recommendedName>
        <fullName evidence="1">Cyclic nucleotide-binding domain-containing protein</fullName>
    </recommendedName>
</protein>
<dbReference type="PROSITE" id="PS50042">
    <property type="entry name" value="CNMP_BINDING_3"/>
    <property type="match status" value="1"/>
</dbReference>
<proteinExistence type="predicted"/>
<dbReference type="EMBL" id="BJHX01000001">
    <property type="protein sequence ID" value="GDY60969.1"/>
    <property type="molecule type" value="Genomic_DNA"/>
</dbReference>
<dbReference type="EMBL" id="BJHY01000001">
    <property type="protein sequence ID" value="GDY78955.1"/>
    <property type="molecule type" value="Genomic_DNA"/>
</dbReference>
<dbReference type="InterPro" id="IPR018490">
    <property type="entry name" value="cNMP-bd_dom_sf"/>
</dbReference>
<comment type="caution">
    <text evidence="3">The sequence shown here is derived from an EMBL/GenBank/DDBJ whole genome shotgun (WGS) entry which is preliminary data.</text>
</comment>
<dbReference type="SMART" id="SM00100">
    <property type="entry name" value="cNMP"/>
    <property type="match status" value="1"/>
</dbReference>
<evidence type="ECO:0000313" key="3">
    <source>
        <dbReference type="EMBL" id="GDY78955.1"/>
    </source>
</evidence>
<evidence type="ECO:0000313" key="5">
    <source>
        <dbReference type="Proteomes" id="UP000302139"/>
    </source>
</evidence>
<dbReference type="Proteomes" id="UP000302139">
    <property type="component" value="Unassembled WGS sequence"/>
</dbReference>